<protein>
    <submittedName>
        <fullName evidence="1">Uncharacterized protein</fullName>
    </submittedName>
</protein>
<sequence>SASGSGKKKNQQHNMDEVVEITYFVWRTLCSNKCTPSFSVALCATNVHTSLLCCTLRSSKCENRGISQ</sequence>
<dbReference type="AlphaFoldDB" id="A0A0B6Y5R3"/>
<accession>A0A0B6Y5R3</accession>
<evidence type="ECO:0000313" key="1">
    <source>
        <dbReference type="EMBL" id="CEK51474.1"/>
    </source>
</evidence>
<proteinExistence type="predicted"/>
<reference evidence="1" key="1">
    <citation type="submission" date="2014-12" db="EMBL/GenBank/DDBJ databases">
        <title>Insight into the proteome of Arion vulgaris.</title>
        <authorList>
            <person name="Aradska J."/>
            <person name="Bulat T."/>
            <person name="Smidak R."/>
            <person name="Sarate P."/>
            <person name="Gangsoo J."/>
            <person name="Sialana F."/>
            <person name="Bilban M."/>
            <person name="Lubec G."/>
        </authorList>
    </citation>
    <scope>NUCLEOTIDE SEQUENCE</scope>
    <source>
        <tissue evidence="1">Skin</tissue>
    </source>
</reference>
<feature type="non-terminal residue" evidence="1">
    <location>
        <position position="1"/>
    </location>
</feature>
<gene>
    <name evidence="1" type="primary">ORF13514</name>
</gene>
<organism evidence="1">
    <name type="scientific">Arion vulgaris</name>
    <dbReference type="NCBI Taxonomy" id="1028688"/>
    <lineage>
        <taxon>Eukaryota</taxon>
        <taxon>Metazoa</taxon>
        <taxon>Spiralia</taxon>
        <taxon>Lophotrochozoa</taxon>
        <taxon>Mollusca</taxon>
        <taxon>Gastropoda</taxon>
        <taxon>Heterobranchia</taxon>
        <taxon>Euthyneura</taxon>
        <taxon>Panpulmonata</taxon>
        <taxon>Eupulmonata</taxon>
        <taxon>Stylommatophora</taxon>
        <taxon>Helicina</taxon>
        <taxon>Arionoidea</taxon>
        <taxon>Arionidae</taxon>
        <taxon>Arion</taxon>
    </lineage>
</organism>
<feature type="non-terminal residue" evidence="1">
    <location>
        <position position="68"/>
    </location>
</feature>
<dbReference type="EMBL" id="HACG01004609">
    <property type="protein sequence ID" value="CEK51474.1"/>
    <property type="molecule type" value="Transcribed_RNA"/>
</dbReference>
<name>A0A0B6Y5R3_9EUPU</name>